<accession>A0ABR4IJJ2</accession>
<evidence type="ECO:0000313" key="2">
    <source>
        <dbReference type="Proteomes" id="UP001610335"/>
    </source>
</evidence>
<sequence length="618" mass="69638">MDRIPPEIKHIIAKCTRDQSMESLRALSLVDQEWHKIARPPLYEHIIIRVFDREVPRKLLWLPDAERVLAHVKRLSIVTKWSPVNGVTPTRVPKAYSHLRATLEDENLGDQSIPKLGVCPKGRWPAVIDLLRRLPPLQDIDLLISRGGPVELQQAISQDHPTCQLFVYSSPSPTAGRYGKAGDWVSLPQLHAAHVTCFEYPGRRNFSEHPDRVLEDIVVRAPHVKKLALQIAAGGTVGPAPDYNETVEVDRTAETTAVRARLELLSWPLNTRMPAQQFLKWGQIIDYSCLRSWTVGCVEDAQLPWAIAELHPFQQLIRLTLALYPPPGDELVFASAAEAMFDSLPPLRYLCLLGAYKPTLLTNAVLRKHGPALLELKLDVGPNDWNHQALRRLRERGPTGPIFPAEEIHSLAAQCFSLEKLRICIQRNRGFETDVYTAFAHLPRLKELELLVNCPPRVGPDENPIPPRELSDFENARTPPNYFDLPVWYIRDTMINSAIDEDLAKGINTHIRTHQTGSSRLAKLTLRPVFRHDGPAATRTSGAFSTNIFKVLASVWTVEMDLVAGVRAVKNAQGNSDKCGLFAGQLQLETIFNSIWPAQRGDDSEQLQRWHSWPLQLV</sequence>
<organism evidence="1 2">
    <name type="scientific">Aspergillus cavernicola</name>
    <dbReference type="NCBI Taxonomy" id="176166"/>
    <lineage>
        <taxon>Eukaryota</taxon>
        <taxon>Fungi</taxon>
        <taxon>Dikarya</taxon>
        <taxon>Ascomycota</taxon>
        <taxon>Pezizomycotina</taxon>
        <taxon>Eurotiomycetes</taxon>
        <taxon>Eurotiomycetidae</taxon>
        <taxon>Eurotiales</taxon>
        <taxon>Aspergillaceae</taxon>
        <taxon>Aspergillus</taxon>
        <taxon>Aspergillus subgen. Nidulantes</taxon>
    </lineage>
</organism>
<evidence type="ECO:0008006" key="3">
    <source>
        <dbReference type="Google" id="ProtNLM"/>
    </source>
</evidence>
<name>A0ABR4IJJ2_9EURO</name>
<dbReference type="EMBL" id="JBFXLS010000022">
    <property type="protein sequence ID" value="KAL2827933.1"/>
    <property type="molecule type" value="Genomic_DNA"/>
</dbReference>
<reference evidence="1 2" key="1">
    <citation type="submission" date="2024-07" db="EMBL/GenBank/DDBJ databases">
        <title>Section-level genome sequencing and comparative genomics of Aspergillus sections Usti and Cavernicolus.</title>
        <authorList>
            <consortium name="Lawrence Berkeley National Laboratory"/>
            <person name="Nybo J.L."/>
            <person name="Vesth T.C."/>
            <person name="Theobald S."/>
            <person name="Frisvad J.C."/>
            <person name="Larsen T.O."/>
            <person name="Kjaerboelling I."/>
            <person name="Rothschild-Mancinelli K."/>
            <person name="Lyhne E.K."/>
            <person name="Kogle M.E."/>
            <person name="Barry K."/>
            <person name="Clum A."/>
            <person name="Na H."/>
            <person name="Ledsgaard L."/>
            <person name="Lin J."/>
            <person name="Lipzen A."/>
            <person name="Kuo A."/>
            <person name="Riley R."/>
            <person name="Mondo S."/>
            <person name="LaButti K."/>
            <person name="Haridas S."/>
            <person name="Pangalinan J."/>
            <person name="Salamov A.A."/>
            <person name="Simmons B.A."/>
            <person name="Magnuson J.K."/>
            <person name="Chen J."/>
            <person name="Drula E."/>
            <person name="Henrissat B."/>
            <person name="Wiebenga A."/>
            <person name="Lubbers R.J."/>
            <person name="Gomes A.C."/>
            <person name="Makela M.R."/>
            <person name="Stajich J."/>
            <person name="Grigoriev I.V."/>
            <person name="Mortensen U.H."/>
            <person name="De vries R.P."/>
            <person name="Baker S.E."/>
            <person name="Andersen M.R."/>
        </authorList>
    </citation>
    <scope>NUCLEOTIDE SEQUENCE [LARGE SCALE GENOMIC DNA]</scope>
    <source>
        <strain evidence="1 2">CBS 600.67</strain>
    </source>
</reference>
<gene>
    <name evidence="1" type="ORF">BDW59DRAFT_143556</name>
</gene>
<comment type="caution">
    <text evidence="1">The sequence shown here is derived from an EMBL/GenBank/DDBJ whole genome shotgun (WGS) entry which is preliminary data.</text>
</comment>
<keyword evidence="2" id="KW-1185">Reference proteome</keyword>
<dbReference type="Proteomes" id="UP001610335">
    <property type="component" value="Unassembled WGS sequence"/>
</dbReference>
<protein>
    <recommendedName>
        <fullName evidence="3">F-box domain-containing protein</fullName>
    </recommendedName>
</protein>
<evidence type="ECO:0000313" key="1">
    <source>
        <dbReference type="EMBL" id="KAL2827933.1"/>
    </source>
</evidence>
<proteinExistence type="predicted"/>